<dbReference type="PANTHER" id="PTHR23110">
    <property type="entry name" value="BTB DOMAIN TRANSCRIPTION FACTOR"/>
    <property type="match status" value="1"/>
</dbReference>
<evidence type="ECO:0000256" key="14">
    <source>
        <dbReference type="ARBA" id="ARBA00037382"/>
    </source>
</evidence>
<keyword evidence="11" id="KW-0238">DNA-binding</keyword>
<dbReference type="InterPro" id="IPR013087">
    <property type="entry name" value="Znf_C2H2_type"/>
</dbReference>
<evidence type="ECO:0000256" key="9">
    <source>
        <dbReference type="ARBA" id="ARBA00022902"/>
    </source>
</evidence>
<dbReference type="PANTHER" id="PTHR23110:SF111">
    <property type="entry name" value="LONGITUDINALS LACKING PROTEIN, ISOFORMS F_I_K_T"/>
    <property type="match status" value="1"/>
</dbReference>
<dbReference type="GO" id="GO:0006357">
    <property type="term" value="P:regulation of transcription by RNA polymerase II"/>
    <property type="evidence" value="ECO:0007669"/>
    <property type="project" value="TreeGrafter"/>
</dbReference>
<accession>A0A2P2I0H5</accession>
<feature type="compositionally biased region" description="Gly residues" evidence="16">
    <location>
        <begin position="302"/>
        <end position="318"/>
    </location>
</feature>
<evidence type="ECO:0000259" key="18">
    <source>
        <dbReference type="PROSITE" id="PS50157"/>
    </source>
</evidence>
<evidence type="ECO:0000256" key="16">
    <source>
        <dbReference type="SAM" id="MobiDB-lite"/>
    </source>
</evidence>
<feature type="compositionally biased region" description="Low complexity" evidence="16">
    <location>
        <begin position="131"/>
        <end position="158"/>
    </location>
</feature>
<evidence type="ECO:0000256" key="13">
    <source>
        <dbReference type="ARBA" id="ARBA00023242"/>
    </source>
</evidence>
<evidence type="ECO:0000256" key="5">
    <source>
        <dbReference type="ARBA" id="ARBA00022737"/>
    </source>
</evidence>
<dbReference type="SUPFAM" id="SSF57667">
    <property type="entry name" value="beta-beta-alpha zinc fingers"/>
    <property type="match status" value="1"/>
</dbReference>
<feature type="compositionally biased region" description="Basic and acidic residues" evidence="16">
    <location>
        <begin position="118"/>
        <end position="130"/>
    </location>
</feature>
<keyword evidence="7" id="KW-0221">Differentiation</keyword>
<dbReference type="GO" id="GO:0007464">
    <property type="term" value="P:R3/R4 cell fate commitment"/>
    <property type="evidence" value="ECO:0007669"/>
    <property type="project" value="UniProtKB-ARBA"/>
</dbReference>
<dbReference type="Gene3D" id="3.30.160.60">
    <property type="entry name" value="Classic Zinc Finger"/>
    <property type="match status" value="2"/>
</dbReference>
<keyword evidence="8" id="KW-0862">Zinc</keyword>
<feature type="compositionally biased region" description="Basic and acidic residues" evidence="16">
    <location>
        <begin position="282"/>
        <end position="297"/>
    </location>
</feature>
<comment type="similarity">
    <text evidence="2">Belongs to the krueppel C2H2-type zinc-finger protein family.</text>
</comment>
<keyword evidence="9" id="KW-0524">Neurogenesis</keyword>
<feature type="compositionally biased region" description="Basic and acidic residues" evidence="16">
    <location>
        <begin position="196"/>
        <end position="220"/>
    </location>
</feature>
<feature type="domain" description="C2H2-type" evidence="18">
    <location>
        <begin position="549"/>
        <end position="578"/>
    </location>
</feature>
<evidence type="ECO:0000256" key="1">
    <source>
        <dbReference type="ARBA" id="ARBA00004123"/>
    </source>
</evidence>
<evidence type="ECO:0000256" key="2">
    <source>
        <dbReference type="ARBA" id="ARBA00006991"/>
    </source>
</evidence>
<dbReference type="GO" id="GO:0008406">
    <property type="term" value="P:gonad development"/>
    <property type="evidence" value="ECO:0007669"/>
    <property type="project" value="UniProtKB-ARBA"/>
</dbReference>
<evidence type="ECO:0000256" key="3">
    <source>
        <dbReference type="ARBA" id="ARBA00022473"/>
    </source>
</evidence>
<dbReference type="AlphaFoldDB" id="A0A2P2I0H5"/>
<dbReference type="PROSITE" id="PS50097">
    <property type="entry name" value="BTB"/>
    <property type="match status" value="1"/>
</dbReference>
<protein>
    <submittedName>
        <fullName evidence="19">Protein tramtrack, beta isoform-like</fullName>
    </submittedName>
</protein>
<evidence type="ECO:0000256" key="10">
    <source>
        <dbReference type="ARBA" id="ARBA00023015"/>
    </source>
</evidence>
<sequence>MASGLLSLKWNHHRSTFLHVLATIRQKESYCDLTLACSGKFYLAHKLVLSTCSEYFEQMFERTQCKHPVIVLKDIGSDELEALLSYMYDGEVNVLQENLSNLIKAAECLKIKGLAVADHDPSEQSSKDKSSSNSSNKDVNRSHSNSSSNYHSDNSGSRQFRNNSGVKRPMLNKQDDGQPLKRRRPAQQVSSPVRRLSNDKSNSKDRSPKGEDAGSEHGDAGDDNNSVDAPVGADDQVSSDVPEESTQTFAQGLSEDTGVKAEPVEIIESEDHNFDQQQDDNTTAHDTTDNDFTEEKFSGGATEDGGTGDPNSLWGGGDPSDLFSQPSTSSFSGQDGSGNDNNSNNSSGGKASAGPVVERPKKSAVATCSSTSSSWLWRECSKLLRPELLSASSDSGVHQSPTSGSSKNIASMFENNSRGSYDDVTSTASFKNIYVGADSSSIFSSTDSPFISSIQNRFLEGRSSDNASSCSAASISLAAAVERSNRHLPPLMVAPESLLSAVTGASGGGSYNYSSYNNSNDTGNANYCQQDNIRRAGGDGGSNNVGNIFVCSWPNCNHTSSRREHFKIHIRKHTGEKPYMCIHCDYRCNQKGQLKNHVIFKHSLQ</sequence>
<dbReference type="GO" id="GO:0035167">
    <property type="term" value="P:larval lymph gland hemopoiesis"/>
    <property type="evidence" value="ECO:0007669"/>
    <property type="project" value="UniProtKB-ARBA"/>
</dbReference>
<dbReference type="GO" id="GO:0045467">
    <property type="term" value="P:R7 cell development"/>
    <property type="evidence" value="ECO:0007669"/>
    <property type="project" value="UniProtKB-ARBA"/>
</dbReference>
<proteinExistence type="evidence at transcript level"/>
<dbReference type="InterPro" id="IPR051095">
    <property type="entry name" value="Dros_DevTransReg"/>
</dbReference>
<dbReference type="InterPro" id="IPR000210">
    <property type="entry name" value="BTB/POZ_dom"/>
</dbReference>
<comment type="subcellular location">
    <subcellularLocation>
        <location evidence="1">Nucleus</location>
    </subcellularLocation>
</comment>
<dbReference type="Gene3D" id="3.30.710.10">
    <property type="entry name" value="Potassium Channel Kv1.1, Chain A"/>
    <property type="match status" value="1"/>
</dbReference>
<dbReference type="GO" id="GO:0016199">
    <property type="term" value="P:axon midline choice point recognition"/>
    <property type="evidence" value="ECO:0007669"/>
    <property type="project" value="UniProtKB-ARBA"/>
</dbReference>
<dbReference type="GO" id="GO:0003677">
    <property type="term" value="F:DNA binding"/>
    <property type="evidence" value="ECO:0007669"/>
    <property type="project" value="UniProtKB-KW"/>
</dbReference>
<dbReference type="PROSITE" id="PS50157">
    <property type="entry name" value="ZINC_FINGER_C2H2_2"/>
    <property type="match status" value="1"/>
</dbReference>
<keyword evidence="4" id="KW-0479">Metal-binding</keyword>
<feature type="domain" description="BTB" evidence="17">
    <location>
        <begin position="31"/>
        <end position="96"/>
    </location>
</feature>
<evidence type="ECO:0000256" key="7">
    <source>
        <dbReference type="ARBA" id="ARBA00022782"/>
    </source>
</evidence>
<dbReference type="GO" id="GO:0045476">
    <property type="term" value="P:nurse cell apoptotic process"/>
    <property type="evidence" value="ECO:0007669"/>
    <property type="project" value="UniProtKB-ARBA"/>
</dbReference>
<dbReference type="InterPro" id="IPR011333">
    <property type="entry name" value="SKP1/BTB/POZ_sf"/>
</dbReference>
<keyword evidence="5" id="KW-0677">Repeat</keyword>
<keyword evidence="12" id="KW-0804">Transcription</keyword>
<evidence type="ECO:0000256" key="8">
    <source>
        <dbReference type="ARBA" id="ARBA00022833"/>
    </source>
</evidence>
<evidence type="ECO:0000256" key="4">
    <source>
        <dbReference type="ARBA" id="ARBA00022723"/>
    </source>
</evidence>
<dbReference type="CDD" id="cd18315">
    <property type="entry name" value="BTB_POZ_BAB-like"/>
    <property type="match status" value="1"/>
</dbReference>
<keyword evidence="3" id="KW-0217">Developmental protein</keyword>
<name>A0A2P2I0H5_9CRUS</name>
<evidence type="ECO:0000256" key="15">
    <source>
        <dbReference type="PROSITE-ProRule" id="PRU00042"/>
    </source>
</evidence>
<dbReference type="SUPFAM" id="SSF54695">
    <property type="entry name" value="POZ domain"/>
    <property type="match status" value="1"/>
</dbReference>
<dbReference type="SMART" id="SM00225">
    <property type="entry name" value="BTB"/>
    <property type="match status" value="1"/>
</dbReference>
<dbReference type="GO" id="GO:0005634">
    <property type="term" value="C:nucleus"/>
    <property type="evidence" value="ECO:0007669"/>
    <property type="project" value="UniProtKB-SubCell"/>
</dbReference>
<dbReference type="GO" id="GO:0048813">
    <property type="term" value="P:dendrite morphogenesis"/>
    <property type="evidence" value="ECO:0007669"/>
    <property type="project" value="UniProtKB-ARBA"/>
</dbReference>
<evidence type="ECO:0000256" key="12">
    <source>
        <dbReference type="ARBA" id="ARBA00023163"/>
    </source>
</evidence>
<dbReference type="Pfam" id="PF00651">
    <property type="entry name" value="BTB"/>
    <property type="match status" value="1"/>
</dbReference>
<dbReference type="PROSITE" id="PS00028">
    <property type="entry name" value="ZINC_FINGER_C2H2_1"/>
    <property type="match status" value="1"/>
</dbReference>
<keyword evidence="13" id="KW-0539">Nucleus</keyword>
<comment type="function">
    <text evidence="14">Putative transcription factor required for axon growth and guidance in the central and peripheral nervous systems. Repels CNS axons away from the midline by promoting the expression of the midline repellent sli and its receptor robo.</text>
</comment>
<dbReference type="SMART" id="SM00355">
    <property type="entry name" value="ZnF_C2H2"/>
    <property type="match status" value="2"/>
</dbReference>
<feature type="compositionally biased region" description="Basic and acidic residues" evidence="16">
    <location>
        <begin position="257"/>
        <end position="274"/>
    </location>
</feature>
<evidence type="ECO:0000313" key="19">
    <source>
        <dbReference type="EMBL" id="LAB67386.1"/>
    </source>
</evidence>
<dbReference type="FunFam" id="3.30.160.60:FF:000075">
    <property type="entry name" value="Putative zinc finger protein 536"/>
    <property type="match status" value="1"/>
</dbReference>
<feature type="compositionally biased region" description="Low complexity" evidence="16">
    <location>
        <begin position="329"/>
        <end position="349"/>
    </location>
</feature>
<feature type="region of interest" description="Disordered" evidence="16">
    <location>
        <begin position="118"/>
        <end position="364"/>
    </location>
</feature>
<evidence type="ECO:0000256" key="6">
    <source>
        <dbReference type="ARBA" id="ARBA00022771"/>
    </source>
</evidence>
<keyword evidence="6 15" id="KW-0863">Zinc-finger</keyword>
<evidence type="ECO:0000259" key="17">
    <source>
        <dbReference type="PROSITE" id="PS50097"/>
    </source>
</evidence>
<keyword evidence="10" id="KW-0805">Transcription regulation</keyword>
<dbReference type="InterPro" id="IPR036236">
    <property type="entry name" value="Znf_C2H2_sf"/>
</dbReference>
<feature type="compositionally biased region" description="Polar residues" evidence="16">
    <location>
        <begin position="236"/>
        <end position="251"/>
    </location>
</feature>
<dbReference type="EMBL" id="IACF01001697">
    <property type="protein sequence ID" value="LAB67386.1"/>
    <property type="molecule type" value="mRNA"/>
</dbReference>
<dbReference type="GO" id="GO:0007526">
    <property type="term" value="P:larval somatic muscle development"/>
    <property type="evidence" value="ECO:0007669"/>
    <property type="project" value="UniProtKB-ARBA"/>
</dbReference>
<dbReference type="GO" id="GO:0008270">
    <property type="term" value="F:zinc ion binding"/>
    <property type="evidence" value="ECO:0007669"/>
    <property type="project" value="UniProtKB-KW"/>
</dbReference>
<evidence type="ECO:0000256" key="11">
    <source>
        <dbReference type="ARBA" id="ARBA00023125"/>
    </source>
</evidence>
<reference evidence="19" key="1">
    <citation type="journal article" date="2018" name="Biosci. Biotechnol. Biochem.">
        <title>Polysaccharide hydrolase of the hadal zone amphipods Hirondellea gigas.</title>
        <authorList>
            <person name="Kobayashi H."/>
            <person name="Nagahama T."/>
            <person name="Arai W."/>
            <person name="Sasagawa Y."/>
            <person name="Umeda M."/>
            <person name="Hayashi T."/>
            <person name="Nikaido I."/>
            <person name="Watanabe H."/>
            <person name="Oguri K."/>
            <person name="Kitazato H."/>
            <person name="Fujioka K."/>
            <person name="Kido Y."/>
            <person name="Takami H."/>
        </authorList>
    </citation>
    <scope>NUCLEOTIDE SEQUENCE</scope>
    <source>
        <tissue evidence="19">Whole body</tissue>
    </source>
</reference>
<organism evidence="19">
    <name type="scientific">Hirondellea gigas</name>
    <dbReference type="NCBI Taxonomy" id="1518452"/>
    <lineage>
        <taxon>Eukaryota</taxon>
        <taxon>Metazoa</taxon>
        <taxon>Ecdysozoa</taxon>
        <taxon>Arthropoda</taxon>
        <taxon>Crustacea</taxon>
        <taxon>Multicrustacea</taxon>
        <taxon>Malacostraca</taxon>
        <taxon>Eumalacostraca</taxon>
        <taxon>Peracarida</taxon>
        <taxon>Amphipoda</taxon>
        <taxon>Amphilochidea</taxon>
        <taxon>Lysianassida</taxon>
        <taxon>Lysianassidira</taxon>
        <taxon>Lysianassoidea</taxon>
        <taxon>Lysianassidae</taxon>
        <taxon>Hirondellea</taxon>
    </lineage>
</organism>